<organism evidence="7">
    <name type="scientific">Bionectria ochroleuca</name>
    <name type="common">Gliocladium roseum</name>
    <dbReference type="NCBI Taxonomy" id="29856"/>
    <lineage>
        <taxon>Eukaryota</taxon>
        <taxon>Fungi</taxon>
        <taxon>Dikarya</taxon>
        <taxon>Ascomycota</taxon>
        <taxon>Pezizomycotina</taxon>
        <taxon>Sordariomycetes</taxon>
        <taxon>Hypocreomycetidae</taxon>
        <taxon>Hypocreales</taxon>
        <taxon>Bionectriaceae</taxon>
        <taxon>Clonostachys</taxon>
    </lineage>
</organism>
<dbReference type="InterPro" id="IPR002018">
    <property type="entry name" value="CarbesteraseB"/>
</dbReference>
<feature type="active site" description="Acyl-ester intermediate" evidence="4">
    <location>
        <position position="226"/>
    </location>
</feature>
<dbReference type="SUPFAM" id="SSF53474">
    <property type="entry name" value="alpha/beta-Hydrolases"/>
    <property type="match status" value="1"/>
</dbReference>
<dbReference type="EC" id="3.1.1.-" evidence="5"/>
<keyword evidence="5" id="KW-0732">Signal</keyword>
<keyword evidence="2 5" id="KW-0378">Hydrolase</keyword>
<dbReference type="PANTHER" id="PTHR43918">
    <property type="entry name" value="ACETYLCHOLINESTERASE"/>
    <property type="match status" value="1"/>
</dbReference>
<feature type="signal peptide" evidence="5">
    <location>
        <begin position="1"/>
        <end position="26"/>
    </location>
</feature>
<evidence type="ECO:0000259" key="6">
    <source>
        <dbReference type="Pfam" id="PF00135"/>
    </source>
</evidence>
<dbReference type="PROSITE" id="PS00941">
    <property type="entry name" value="CARBOXYLESTERASE_B_2"/>
    <property type="match status" value="1"/>
</dbReference>
<accession>A0A0B7KSL1</accession>
<dbReference type="InterPro" id="IPR050654">
    <property type="entry name" value="AChE-related_enzymes"/>
</dbReference>
<dbReference type="PRINTS" id="PR00878">
    <property type="entry name" value="CHOLNESTRASE"/>
</dbReference>
<dbReference type="AlphaFoldDB" id="A0A0B7KSL1"/>
<sequence>MIAAKLAAPLLFHWAIALINASPVGAGDCSRPTAVLADGVVIGTTSRLVSTPHLTVHQYLGVPFAKSPPRRFMPPEESTPWNSPWDASYLRPSCFQYFPSSELREIFNDPPPPESEDCLYLNIFVPPTPPPTGGFSVLFWIHGGTFQLGSGRLPDYDGSSIAANQEVVVVTINYRTNVFGFPGSQDIPLQQRNLGLMDQRKALAWVNKNIKAFGGDPSQVTIFGESAGGFSVKQLLINPPSPSQFRAAIIQSQAFGPVESNEEDWMVLTRKLGCNEHCVGSTQLDCVAKVPAEAILKILDEEGLGFAPIVDNTTNGPFFAEAILQRRAASVPILIGTNADEGSILASVMPPLEVMLDGIFRNDTASKNFARSAYPTNLTEHELKALILTDHTYTCTTSATARAAVSSAQSVWRYYFNASFPNNQPIPGAGAWHTSEIPIVFGTYRRDNQTTFEQSLLSRAMQKAWGDFAKTPETGPGWARMGSSVDDLRIFDTSGNSSGRSADTQVVDSVCIYYEEAIEANGF</sequence>
<dbReference type="GO" id="GO:0004104">
    <property type="term" value="F:cholinesterase activity"/>
    <property type="evidence" value="ECO:0007669"/>
    <property type="project" value="InterPro"/>
</dbReference>
<feature type="active site" description="Charge relay system" evidence="4">
    <location>
        <position position="341"/>
    </location>
</feature>
<dbReference type="PROSITE" id="PS00122">
    <property type="entry name" value="CARBOXYLESTERASE_B_1"/>
    <property type="match status" value="1"/>
</dbReference>
<evidence type="ECO:0000256" key="3">
    <source>
        <dbReference type="ARBA" id="ARBA00023157"/>
    </source>
</evidence>
<feature type="active site" description="Charge relay system" evidence="4">
    <location>
        <position position="433"/>
    </location>
</feature>
<dbReference type="Pfam" id="PF00135">
    <property type="entry name" value="COesterase"/>
    <property type="match status" value="1"/>
</dbReference>
<proteinExistence type="inferred from homology"/>
<dbReference type="InterPro" id="IPR019819">
    <property type="entry name" value="Carboxylesterase_B_CS"/>
</dbReference>
<dbReference type="ESTHER" id="biooc-a0a0b7ksl1">
    <property type="family name" value="Fungal_carboxylesterase_lipase"/>
</dbReference>
<evidence type="ECO:0000256" key="5">
    <source>
        <dbReference type="RuleBase" id="RU361235"/>
    </source>
</evidence>
<comment type="similarity">
    <text evidence="1 5">Belongs to the type-B carboxylesterase/lipase family.</text>
</comment>
<dbReference type="InterPro" id="IPR000997">
    <property type="entry name" value="Cholinesterase"/>
</dbReference>
<protein>
    <recommendedName>
        <fullName evidence="5">Carboxylic ester hydrolase</fullName>
        <ecNumber evidence="5">3.1.1.-</ecNumber>
    </recommendedName>
</protein>
<evidence type="ECO:0000256" key="1">
    <source>
        <dbReference type="ARBA" id="ARBA00005964"/>
    </source>
</evidence>
<dbReference type="EMBL" id="CDPU01000150">
    <property type="protein sequence ID" value="CEO57801.1"/>
    <property type="molecule type" value="Genomic_DNA"/>
</dbReference>
<feature type="domain" description="Carboxylesterase type B" evidence="6">
    <location>
        <begin position="36"/>
        <end position="472"/>
    </location>
</feature>
<evidence type="ECO:0000256" key="4">
    <source>
        <dbReference type="PIRSR" id="PIRSR600997-1"/>
    </source>
</evidence>
<evidence type="ECO:0000313" key="7">
    <source>
        <dbReference type="EMBL" id="CEO57801.1"/>
    </source>
</evidence>
<dbReference type="PANTHER" id="PTHR43918:SF4">
    <property type="entry name" value="CARBOXYLIC ESTER HYDROLASE"/>
    <property type="match status" value="1"/>
</dbReference>
<feature type="chain" id="PRO_5005110737" description="Carboxylic ester hydrolase" evidence="5">
    <location>
        <begin position="27"/>
        <end position="523"/>
    </location>
</feature>
<dbReference type="InterPro" id="IPR029058">
    <property type="entry name" value="AB_hydrolase_fold"/>
</dbReference>
<gene>
    <name evidence="7" type="ORF">BN869_000013859_1</name>
</gene>
<evidence type="ECO:0000256" key="2">
    <source>
        <dbReference type="ARBA" id="ARBA00022801"/>
    </source>
</evidence>
<name>A0A0B7KSL1_BIOOC</name>
<dbReference type="Gene3D" id="3.40.50.1820">
    <property type="entry name" value="alpha/beta hydrolase"/>
    <property type="match status" value="1"/>
</dbReference>
<keyword evidence="3" id="KW-1015">Disulfide bond</keyword>
<dbReference type="InterPro" id="IPR019826">
    <property type="entry name" value="Carboxylesterase_B_AS"/>
</dbReference>
<reference evidence="7" key="1">
    <citation type="submission" date="2015-01" db="EMBL/GenBank/DDBJ databases">
        <authorList>
            <person name="Durling Mikael"/>
        </authorList>
    </citation>
    <scope>NUCLEOTIDE SEQUENCE</scope>
</reference>